<dbReference type="SUPFAM" id="SSF53335">
    <property type="entry name" value="S-adenosyl-L-methionine-dependent methyltransferases"/>
    <property type="match status" value="1"/>
</dbReference>
<dbReference type="RefSeq" id="WP_021237985.1">
    <property type="nucleotide sequence ID" value="NZ_ATHO01000070.1"/>
</dbReference>
<dbReference type="Proteomes" id="UP000015525">
    <property type="component" value="Unassembled WGS sequence"/>
</dbReference>
<dbReference type="PATRIC" id="fig|1329909.3.peg.1651"/>
<name>T0IFI5_9SPHN</name>
<evidence type="ECO:0000313" key="3">
    <source>
        <dbReference type="EMBL" id="EQB08389.1"/>
    </source>
</evidence>
<dbReference type="Gene3D" id="3.40.50.150">
    <property type="entry name" value="Vaccinia Virus protein VP39"/>
    <property type="match status" value="1"/>
</dbReference>
<dbReference type="EMBL" id="ATHO01000070">
    <property type="protein sequence ID" value="EQB08389.1"/>
    <property type="molecule type" value="Genomic_DNA"/>
</dbReference>
<dbReference type="InterPro" id="IPR006342">
    <property type="entry name" value="FkbM_mtfrase"/>
</dbReference>
<keyword evidence="4" id="KW-1185">Reference proteome</keyword>
<comment type="caution">
    <text evidence="3">The sequence shown here is derived from an EMBL/GenBank/DDBJ whole genome shotgun (WGS) entry which is preliminary data.</text>
</comment>
<feature type="region of interest" description="Disordered" evidence="1">
    <location>
        <begin position="278"/>
        <end position="298"/>
    </location>
</feature>
<gene>
    <name evidence="3" type="ORF">L288_08550</name>
</gene>
<dbReference type="InterPro" id="IPR052514">
    <property type="entry name" value="SAM-dependent_MTase"/>
</dbReference>
<dbReference type="Pfam" id="PF05050">
    <property type="entry name" value="Methyltransf_21"/>
    <property type="match status" value="1"/>
</dbReference>
<sequence>MPGTSLIRSWLLNLYVHRLPPFRGKWRLLRPFAPVLDGTPVRSSYGDVHLGFDVGDRTHLLGLSGKYGERVANEVKSLRPGDCFIDVGANCGVFSLLAAERVGPDGLVMAFEPCFGTFTKLVRNIGLNGLGNVLPFNMALSSLTRPDLLDNSSAGHSGRFAIAHAPVETGERIMSLSITDFPGLLAFIDDRRVTVKIDVEGFEHAALQGLAPILALPQTKGVVVEIDDRNLGRYGSSAEAIFGLLRQHGFTRAGPHETGQHFDAIFHRNPAAARLPAPAAARRRHRSPGIGAAPPARRAPRPAYLPRAAAAMLALATGWFAFESKPFVKPAQAEENFVEEALQSFQVAEMRQHLRRSPAATFNAGEVGSSARIALPILPAGWRITDAQLFPSDSGPSLHMIITNGKSRPISLFAIRDDHVAPAQPAVLTRDGKTVAYWQEGDLAYALISKRRPPAELDRLAEDIADNVTS</sequence>
<organism evidence="3 4">
    <name type="scientific">Sphingobium quisquiliarum P25</name>
    <dbReference type="NCBI Taxonomy" id="1329909"/>
    <lineage>
        <taxon>Bacteria</taxon>
        <taxon>Pseudomonadati</taxon>
        <taxon>Pseudomonadota</taxon>
        <taxon>Alphaproteobacteria</taxon>
        <taxon>Sphingomonadales</taxon>
        <taxon>Sphingomonadaceae</taxon>
        <taxon>Sphingobium</taxon>
    </lineage>
</organism>
<feature type="domain" description="Methyltransferase FkbM" evidence="2">
    <location>
        <begin position="86"/>
        <end position="250"/>
    </location>
</feature>
<dbReference type="PANTHER" id="PTHR34203">
    <property type="entry name" value="METHYLTRANSFERASE, FKBM FAMILY PROTEIN"/>
    <property type="match status" value="1"/>
</dbReference>
<evidence type="ECO:0000256" key="1">
    <source>
        <dbReference type="SAM" id="MobiDB-lite"/>
    </source>
</evidence>
<dbReference type="InterPro" id="IPR029063">
    <property type="entry name" value="SAM-dependent_MTases_sf"/>
</dbReference>
<protein>
    <recommendedName>
        <fullName evidence="2">Methyltransferase FkbM domain-containing protein</fullName>
    </recommendedName>
</protein>
<evidence type="ECO:0000259" key="2">
    <source>
        <dbReference type="Pfam" id="PF05050"/>
    </source>
</evidence>
<evidence type="ECO:0000313" key="4">
    <source>
        <dbReference type="Proteomes" id="UP000015525"/>
    </source>
</evidence>
<reference evidence="3 4" key="1">
    <citation type="journal article" date="2013" name="Genome Announc.">
        <title>Draft Genome Sequence of Sphingobium quisquiliarum Strain P25T, a Novel Hexachlorocyclohexane (HCH)-Degrading Bacterium Isolated from an HCH Dumpsite.</title>
        <authorList>
            <person name="Kumar Singh A."/>
            <person name="Sangwan N."/>
            <person name="Sharma A."/>
            <person name="Gupta V."/>
            <person name="Khurana J.P."/>
            <person name="Lal R."/>
        </authorList>
    </citation>
    <scope>NUCLEOTIDE SEQUENCE [LARGE SCALE GENOMIC DNA]</scope>
    <source>
        <strain evidence="3 4">P25</strain>
    </source>
</reference>
<dbReference type="NCBIfam" id="TIGR01444">
    <property type="entry name" value="fkbM_fam"/>
    <property type="match status" value="1"/>
</dbReference>
<proteinExistence type="predicted"/>
<dbReference type="AlphaFoldDB" id="T0IFI5"/>
<dbReference type="PANTHER" id="PTHR34203:SF15">
    <property type="entry name" value="SLL1173 PROTEIN"/>
    <property type="match status" value="1"/>
</dbReference>
<accession>T0IFI5</accession>